<keyword evidence="2 4" id="KW-0378">Hydrolase</keyword>
<evidence type="ECO:0000313" key="8">
    <source>
        <dbReference type="Proteomes" id="UP000309550"/>
    </source>
</evidence>
<dbReference type="PROSITE" id="PS51764">
    <property type="entry name" value="GH26"/>
    <property type="match status" value="1"/>
</dbReference>
<dbReference type="EMBL" id="VANS01000001">
    <property type="protein sequence ID" value="TMM54777.1"/>
    <property type="molecule type" value="Genomic_DNA"/>
</dbReference>
<comment type="similarity">
    <text evidence="1 4">Belongs to the glycosyl hydrolase 26 family.</text>
</comment>
<dbReference type="InterPro" id="IPR022790">
    <property type="entry name" value="GH26_dom"/>
</dbReference>
<evidence type="ECO:0000256" key="2">
    <source>
        <dbReference type="ARBA" id="ARBA00022801"/>
    </source>
</evidence>
<organism evidence="7 8">
    <name type="scientific">Sulfitobacter sabulilitoris</name>
    <dbReference type="NCBI Taxonomy" id="2562655"/>
    <lineage>
        <taxon>Bacteria</taxon>
        <taxon>Pseudomonadati</taxon>
        <taxon>Pseudomonadota</taxon>
        <taxon>Alphaproteobacteria</taxon>
        <taxon>Rhodobacterales</taxon>
        <taxon>Roseobacteraceae</taxon>
        <taxon>Sulfitobacter</taxon>
    </lineage>
</organism>
<dbReference type="AlphaFoldDB" id="A0A5S3PKA0"/>
<keyword evidence="5" id="KW-0732">Signal</keyword>
<dbReference type="Pfam" id="PF02156">
    <property type="entry name" value="Glyco_hydro_26"/>
    <property type="match status" value="1"/>
</dbReference>
<dbReference type="InterPro" id="IPR017853">
    <property type="entry name" value="GH"/>
</dbReference>
<evidence type="ECO:0000256" key="3">
    <source>
        <dbReference type="ARBA" id="ARBA00023295"/>
    </source>
</evidence>
<dbReference type="PANTHER" id="PTHR40079:SF4">
    <property type="entry name" value="GH26 DOMAIN-CONTAINING PROTEIN-RELATED"/>
    <property type="match status" value="1"/>
</dbReference>
<dbReference type="SUPFAM" id="SSF51445">
    <property type="entry name" value="(Trans)glycosidases"/>
    <property type="match status" value="1"/>
</dbReference>
<dbReference type="Proteomes" id="UP000309550">
    <property type="component" value="Unassembled WGS sequence"/>
</dbReference>
<feature type="active site" description="Proton donor" evidence="4">
    <location>
        <position position="139"/>
    </location>
</feature>
<dbReference type="PANTHER" id="PTHR40079">
    <property type="entry name" value="MANNAN ENDO-1,4-BETA-MANNOSIDASE E-RELATED"/>
    <property type="match status" value="1"/>
</dbReference>
<accession>A0A5S3PKA0</accession>
<sequence length="305" mass="34741">MTDIFTRPKFRRPVALAGAACLVATAAVAQSVPTGPVPYGVYDPYGDYSDTTAIQIEHLFLPWEDVFLPSLQEADTYAKERDRTLLVTIEPWTWTRDERNSPRVLQEGIASGGYDQTMRTVCNALGQLDSDMTIRWAQEMDDSSGQFIWAGWQPQTYIDAYHRMTDICREEAPEAKFMWSPLGYENMDDYYPGDDYVDVVGLSVFGLQSWEEDILGQQQTFADILGPRYERALEYDKPIMVAELGFAGDPGYVGMWESEVRSAETAEKFPELEAVVYFSQTEVYPWPDGYGKPNWRSRQEDVLSN</sequence>
<dbReference type="InterPro" id="IPR000805">
    <property type="entry name" value="Glyco_hydro_26"/>
</dbReference>
<keyword evidence="3 4" id="KW-0326">Glycosidase</keyword>
<feature type="signal peptide" evidence="5">
    <location>
        <begin position="1"/>
        <end position="29"/>
    </location>
</feature>
<proteinExistence type="inferred from homology"/>
<comment type="caution">
    <text evidence="7">The sequence shown here is derived from an EMBL/GenBank/DDBJ whole genome shotgun (WGS) entry which is preliminary data.</text>
</comment>
<dbReference type="RefSeq" id="WP_138660949.1">
    <property type="nucleotide sequence ID" value="NZ_VANS01000001.1"/>
</dbReference>
<feature type="chain" id="PRO_5024322533" evidence="5">
    <location>
        <begin position="30"/>
        <end position="305"/>
    </location>
</feature>
<dbReference type="Gene3D" id="3.20.20.80">
    <property type="entry name" value="Glycosidases"/>
    <property type="match status" value="1"/>
</dbReference>
<evidence type="ECO:0000313" key="7">
    <source>
        <dbReference type="EMBL" id="TMM54777.1"/>
    </source>
</evidence>
<keyword evidence="8" id="KW-1185">Reference proteome</keyword>
<reference evidence="7 8" key="1">
    <citation type="submission" date="2019-05" db="EMBL/GenBank/DDBJ databases">
        <title>Sulfitobacter sabulilitoris sp. nov., isolated from a marine sand.</title>
        <authorList>
            <person name="Yoon J.-H."/>
        </authorList>
    </citation>
    <scope>NUCLEOTIDE SEQUENCE [LARGE SCALE GENOMIC DNA]</scope>
    <source>
        <strain evidence="7 8">HSMS-29</strain>
    </source>
</reference>
<dbReference type="OrthoDB" id="9816550at2"/>
<evidence type="ECO:0000256" key="5">
    <source>
        <dbReference type="SAM" id="SignalP"/>
    </source>
</evidence>
<evidence type="ECO:0000256" key="1">
    <source>
        <dbReference type="ARBA" id="ARBA00007754"/>
    </source>
</evidence>
<feature type="active site" description="Nucleophile" evidence="4">
    <location>
        <position position="243"/>
    </location>
</feature>
<evidence type="ECO:0000256" key="4">
    <source>
        <dbReference type="PROSITE-ProRule" id="PRU01100"/>
    </source>
</evidence>
<feature type="domain" description="GH26" evidence="6">
    <location>
        <begin position="4"/>
        <end position="305"/>
    </location>
</feature>
<dbReference type="GO" id="GO:0016985">
    <property type="term" value="F:mannan endo-1,4-beta-mannosidase activity"/>
    <property type="evidence" value="ECO:0007669"/>
    <property type="project" value="InterPro"/>
</dbReference>
<gene>
    <name evidence="7" type="ORF">FDT80_04130</name>
</gene>
<evidence type="ECO:0000259" key="6">
    <source>
        <dbReference type="PROSITE" id="PS51764"/>
    </source>
</evidence>
<protein>
    <submittedName>
        <fullName evidence="7">Beta-mannosidase</fullName>
    </submittedName>
</protein>
<name>A0A5S3PKA0_9RHOB</name>
<dbReference type="GO" id="GO:0006080">
    <property type="term" value="P:substituted mannan metabolic process"/>
    <property type="evidence" value="ECO:0007669"/>
    <property type="project" value="InterPro"/>
</dbReference>